<dbReference type="RefSeq" id="WP_031378180.1">
    <property type="nucleotide sequence ID" value="NZ_JBCGBG010000011.1"/>
</dbReference>
<evidence type="ECO:0000313" key="1">
    <source>
        <dbReference type="EMBL" id="MEL7698421.1"/>
    </source>
</evidence>
<organism evidence="1 2">
    <name type="scientific">Pantoea brenneri</name>
    <dbReference type="NCBI Taxonomy" id="472694"/>
    <lineage>
        <taxon>Bacteria</taxon>
        <taxon>Pseudomonadati</taxon>
        <taxon>Pseudomonadota</taxon>
        <taxon>Gammaproteobacteria</taxon>
        <taxon>Enterobacterales</taxon>
        <taxon>Erwiniaceae</taxon>
        <taxon>Pantoea</taxon>
    </lineage>
</organism>
<proteinExistence type="predicted"/>
<dbReference type="Proteomes" id="UP001468095">
    <property type="component" value="Unassembled WGS sequence"/>
</dbReference>
<dbReference type="EMBL" id="JBCGBG010000011">
    <property type="protein sequence ID" value="MEL7698421.1"/>
    <property type="molecule type" value="Genomic_DNA"/>
</dbReference>
<reference evidence="1 2" key="1">
    <citation type="submission" date="2024-04" db="EMBL/GenBank/DDBJ databases">
        <authorList>
            <person name="Suleimanova A.D."/>
            <person name="Pudova D.S."/>
            <person name="Shagimardanova E.I."/>
            <person name="Sharipova M.R."/>
        </authorList>
    </citation>
    <scope>NUCLEOTIDE SEQUENCE [LARGE SCALE GENOMIC DNA]</scope>
    <source>
        <strain evidence="1 2">3.1</strain>
    </source>
</reference>
<keyword evidence="2" id="KW-1185">Reference proteome</keyword>
<accession>A0ABU9MQT0</accession>
<name>A0ABU9MQT0_9GAMM</name>
<gene>
    <name evidence="1" type="ORF">AABB92_22545</name>
</gene>
<protein>
    <submittedName>
        <fullName evidence="1">Uncharacterized protein</fullName>
    </submittedName>
</protein>
<evidence type="ECO:0000313" key="2">
    <source>
        <dbReference type="Proteomes" id="UP001468095"/>
    </source>
</evidence>
<sequence length="94" mass="10567">MQNSTEKQVHSFLFRLKRQDSPTGVSEDTMNLLMSGLGLSQTEVAHLALRTLADNYLPTYQPDDEQLTPAQIQIIRDASAASDIPEESFINRLF</sequence>
<comment type="caution">
    <text evidence="1">The sequence shown here is derived from an EMBL/GenBank/DDBJ whole genome shotgun (WGS) entry which is preliminary data.</text>
</comment>